<proteinExistence type="predicted"/>
<keyword evidence="1" id="KW-0969">Cilium</keyword>
<protein>
    <submittedName>
        <fullName evidence="1">Flagellar biosynthesis protein FlgN</fullName>
    </submittedName>
</protein>
<dbReference type="RefSeq" id="WP_234216436.1">
    <property type="nucleotide sequence ID" value="NZ_JAKOEM010000004.1"/>
</dbReference>
<keyword evidence="1" id="KW-0966">Cell projection</keyword>
<dbReference type="EMBL" id="JAKOEM010000004">
    <property type="protein sequence ID" value="MCG6558080.1"/>
    <property type="molecule type" value="Genomic_DNA"/>
</dbReference>
<dbReference type="SUPFAM" id="SSF140566">
    <property type="entry name" value="FlgN-like"/>
    <property type="match status" value="1"/>
</dbReference>
<sequence length="119" mass="13805">MDNTDLDDLLSSLDELLEMERAALVRGELEQLGRMTDEKERLVQRINATPDLLHEQLRPLHQKVTRNQVLLNSALEGIRAVSNRMSELRKVRQGLETYDRDGHKHRYAAFGKTQLEKRA</sequence>
<dbReference type="Gene3D" id="1.20.58.300">
    <property type="entry name" value="FlgN-like"/>
    <property type="match status" value="1"/>
</dbReference>
<evidence type="ECO:0000313" key="1">
    <source>
        <dbReference type="EMBL" id="MCG6558080.1"/>
    </source>
</evidence>
<dbReference type="InterPro" id="IPR036679">
    <property type="entry name" value="FlgN-like_sf"/>
</dbReference>
<accession>A0ABS9NV30</accession>
<keyword evidence="2" id="KW-1185">Reference proteome</keyword>
<gene>
    <name evidence="1" type="ORF">MB818_07700</name>
</gene>
<evidence type="ECO:0000313" key="2">
    <source>
        <dbReference type="Proteomes" id="UP001165279"/>
    </source>
</evidence>
<reference evidence="1" key="1">
    <citation type="submission" date="2022-02" db="EMBL/GenBank/DDBJ databases">
        <title>The genome sequence of Ruegeria sp. 1NDH52C.</title>
        <authorList>
            <person name="Du J."/>
        </authorList>
    </citation>
    <scope>NUCLEOTIDE SEQUENCE</scope>
    <source>
        <strain evidence="1">1NDH52C</strain>
    </source>
</reference>
<dbReference type="Proteomes" id="UP001165279">
    <property type="component" value="Unassembled WGS sequence"/>
</dbReference>
<name>A0ABS9NV30_9RHOB</name>
<comment type="caution">
    <text evidence="1">The sequence shown here is derived from an EMBL/GenBank/DDBJ whole genome shotgun (WGS) entry which is preliminary data.</text>
</comment>
<organism evidence="1 2">
    <name type="scientific">Ruegeria alba</name>
    <dbReference type="NCBI Taxonomy" id="2916756"/>
    <lineage>
        <taxon>Bacteria</taxon>
        <taxon>Pseudomonadati</taxon>
        <taxon>Pseudomonadota</taxon>
        <taxon>Alphaproteobacteria</taxon>
        <taxon>Rhodobacterales</taxon>
        <taxon>Roseobacteraceae</taxon>
        <taxon>Ruegeria</taxon>
    </lineage>
</organism>
<keyword evidence="1" id="KW-0282">Flagellum</keyword>